<comment type="subcellular location">
    <subcellularLocation>
        <location evidence="6">Endoplasmic reticulum</location>
    </subcellularLocation>
    <subcellularLocation>
        <location evidence="6">Golgi apparatus</location>
        <location evidence="6">cis-Golgi network</location>
    </subcellularLocation>
</comment>
<dbReference type="GO" id="GO:0006888">
    <property type="term" value="P:endoplasmic reticulum to Golgi vesicle-mediated transport"/>
    <property type="evidence" value="ECO:0007669"/>
    <property type="project" value="UniProtKB-UniRule"/>
</dbReference>
<dbReference type="EMBL" id="HBHJ01003730">
    <property type="protein sequence ID" value="CAD9665208.1"/>
    <property type="molecule type" value="Transcribed_RNA"/>
</dbReference>
<evidence type="ECO:0000256" key="6">
    <source>
        <dbReference type="RuleBase" id="RU366065"/>
    </source>
</evidence>
<dbReference type="GO" id="GO:0005794">
    <property type="term" value="C:Golgi apparatus"/>
    <property type="evidence" value="ECO:0007669"/>
    <property type="project" value="UniProtKB-SubCell"/>
</dbReference>
<evidence type="ECO:0000256" key="3">
    <source>
        <dbReference type="ARBA" id="ARBA00022892"/>
    </source>
</evidence>
<evidence type="ECO:0000256" key="2">
    <source>
        <dbReference type="ARBA" id="ARBA00022824"/>
    </source>
</evidence>
<dbReference type="Pfam" id="PF04099">
    <property type="entry name" value="Sybindin"/>
    <property type="match status" value="1"/>
</dbReference>
<evidence type="ECO:0000256" key="1">
    <source>
        <dbReference type="ARBA" id="ARBA00022448"/>
    </source>
</evidence>
<dbReference type="InterPro" id="IPR011012">
    <property type="entry name" value="Longin-like_dom_sf"/>
</dbReference>
<comment type="similarity">
    <text evidence="5">Belongs to the TRAPP small subunits family. BET5 subfamily.</text>
</comment>
<dbReference type="PANTHER" id="PTHR23249:SF16">
    <property type="entry name" value="TRAFFICKING PROTEIN PARTICLE COMPLEX SUBUNIT 1"/>
    <property type="match status" value="1"/>
</dbReference>
<name>A0A7S2RBL8_9STRA</name>
<organism evidence="7">
    <name type="scientific">Rhizochromulina marina</name>
    <dbReference type="NCBI Taxonomy" id="1034831"/>
    <lineage>
        <taxon>Eukaryota</taxon>
        <taxon>Sar</taxon>
        <taxon>Stramenopiles</taxon>
        <taxon>Ochrophyta</taxon>
        <taxon>Dictyochophyceae</taxon>
        <taxon>Rhizochromulinales</taxon>
        <taxon>Rhizochromulina</taxon>
    </lineage>
</organism>
<evidence type="ECO:0000256" key="5">
    <source>
        <dbReference type="ARBA" id="ARBA00038167"/>
    </source>
</evidence>
<dbReference type="CDD" id="cd14855">
    <property type="entry name" value="TRAPPC1_MUM2"/>
    <property type="match status" value="1"/>
</dbReference>
<dbReference type="AlphaFoldDB" id="A0A7S2RBL8"/>
<dbReference type="InterPro" id="IPR007233">
    <property type="entry name" value="TRAPPC"/>
</dbReference>
<keyword evidence="2 6" id="KW-0256">Endoplasmic reticulum</keyword>
<accession>A0A7S2RBL8</accession>
<reference evidence="7" key="1">
    <citation type="submission" date="2021-01" db="EMBL/GenBank/DDBJ databases">
        <authorList>
            <person name="Corre E."/>
            <person name="Pelletier E."/>
            <person name="Niang G."/>
            <person name="Scheremetjew M."/>
            <person name="Finn R."/>
            <person name="Kale V."/>
            <person name="Holt S."/>
            <person name="Cochrane G."/>
            <person name="Meng A."/>
            <person name="Brown T."/>
            <person name="Cohen L."/>
        </authorList>
    </citation>
    <scope>NUCLEOTIDE SEQUENCE</scope>
    <source>
        <strain evidence="7">CCMP1243</strain>
    </source>
</reference>
<dbReference type="GO" id="GO:0030008">
    <property type="term" value="C:TRAPP complex"/>
    <property type="evidence" value="ECO:0007669"/>
    <property type="project" value="UniProtKB-UniRule"/>
</dbReference>
<dbReference type="SMART" id="SM01399">
    <property type="entry name" value="Sybindin"/>
    <property type="match status" value="1"/>
</dbReference>
<sequence length="152" mass="17655">MIYNLYIFNRKGVCLYYREWKRPFNSFPPDDQDEERKLVFGMLFSIKEMVSRMTPRTADAGLSSIQTGNFTLHHLETVTGFRFVLNTDTATTDLRQNLQHIYSEIFVEYVLKNPLFDPMTSTSIEIPLFDSNLSEYIQLLSCFRSGAVVSGR</sequence>
<dbReference type="SUPFAM" id="SSF64356">
    <property type="entry name" value="SNARE-like"/>
    <property type="match status" value="1"/>
</dbReference>
<keyword evidence="4 6" id="KW-0333">Golgi apparatus</keyword>
<proteinExistence type="inferred from homology"/>
<evidence type="ECO:0000256" key="4">
    <source>
        <dbReference type="ARBA" id="ARBA00023034"/>
    </source>
</evidence>
<gene>
    <name evidence="7" type="ORF">RMAR1173_LOCUS2387</name>
</gene>
<protein>
    <recommendedName>
        <fullName evidence="6">Trafficking protein particle complex subunit</fullName>
    </recommendedName>
</protein>
<comment type="subunit">
    <text evidence="6">Part of the multisubunit transport protein particle (TRAPP) complex.</text>
</comment>
<dbReference type="GO" id="GO:0005783">
    <property type="term" value="C:endoplasmic reticulum"/>
    <property type="evidence" value="ECO:0007669"/>
    <property type="project" value="UniProtKB-SubCell"/>
</dbReference>
<keyword evidence="3 6" id="KW-0931">ER-Golgi transport</keyword>
<evidence type="ECO:0000313" key="7">
    <source>
        <dbReference type="EMBL" id="CAD9665208.1"/>
    </source>
</evidence>
<dbReference type="Gene3D" id="3.30.450.70">
    <property type="match status" value="1"/>
</dbReference>
<dbReference type="PANTHER" id="PTHR23249">
    <property type="entry name" value="TRAFFICKING PROTEIN PARTICLE COMPLEX SUBUNIT"/>
    <property type="match status" value="1"/>
</dbReference>
<keyword evidence="1 6" id="KW-0813">Transport</keyword>